<sequence length="116" mass="12290">MRFSEGSAANTLAWGVLGLLFCASVAMVTVLGFVGLLLLGGLTTLVCVLAELNQDTPTWGIGVFKARMDSSGSPEQRAAMLADRQTLTSPIRFYRRCGLALVGLGIAGAIFQAWRP</sequence>
<organism evidence="2 3">
    <name type="scientific">Roseomonas indoligenes</name>
    <dbReference type="NCBI Taxonomy" id="2820811"/>
    <lineage>
        <taxon>Bacteria</taxon>
        <taxon>Pseudomonadati</taxon>
        <taxon>Pseudomonadota</taxon>
        <taxon>Alphaproteobacteria</taxon>
        <taxon>Acetobacterales</taxon>
        <taxon>Roseomonadaceae</taxon>
        <taxon>Roseomonas</taxon>
    </lineage>
</organism>
<dbReference type="AlphaFoldDB" id="A0A940N1P9"/>
<name>A0A940N1P9_9PROT</name>
<comment type="caution">
    <text evidence="2">The sequence shown here is derived from an EMBL/GenBank/DDBJ whole genome shotgun (WGS) entry which is preliminary data.</text>
</comment>
<evidence type="ECO:0000256" key="1">
    <source>
        <dbReference type="SAM" id="Phobius"/>
    </source>
</evidence>
<gene>
    <name evidence="2" type="ORF">J5Y10_19280</name>
</gene>
<evidence type="ECO:0000313" key="2">
    <source>
        <dbReference type="EMBL" id="MBP0494934.1"/>
    </source>
</evidence>
<dbReference type="EMBL" id="JAGIZA010000013">
    <property type="protein sequence ID" value="MBP0494934.1"/>
    <property type="molecule type" value="Genomic_DNA"/>
</dbReference>
<dbReference type="RefSeq" id="WP_209375733.1">
    <property type="nucleotide sequence ID" value="NZ_JAGIZA010000013.1"/>
</dbReference>
<keyword evidence="1" id="KW-0472">Membrane</keyword>
<reference evidence="2" key="1">
    <citation type="submission" date="2021-03" db="EMBL/GenBank/DDBJ databases">
        <authorList>
            <person name="So Y."/>
        </authorList>
    </citation>
    <scope>NUCLEOTIDE SEQUENCE</scope>
    <source>
        <strain evidence="2">SG15</strain>
    </source>
</reference>
<dbReference type="Proteomes" id="UP000677537">
    <property type="component" value="Unassembled WGS sequence"/>
</dbReference>
<keyword evidence="1" id="KW-0812">Transmembrane</keyword>
<proteinExistence type="predicted"/>
<feature type="transmembrane region" description="Helical" evidence="1">
    <location>
        <begin position="12"/>
        <end position="39"/>
    </location>
</feature>
<evidence type="ECO:0000313" key="3">
    <source>
        <dbReference type="Proteomes" id="UP000677537"/>
    </source>
</evidence>
<accession>A0A940N1P9</accession>
<feature type="transmembrane region" description="Helical" evidence="1">
    <location>
        <begin position="93"/>
        <end position="114"/>
    </location>
</feature>
<keyword evidence="3" id="KW-1185">Reference proteome</keyword>
<keyword evidence="1" id="KW-1133">Transmembrane helix</keyword>
<protein>
    <submittedName>
        <fullName evidence="2">Uncharacterized protein</fullName>
    </submittedName>
</protein>